<dbReference type="SUPFAM" id="SSF56219">
    <property type="entry name" value="DNase I-like"/>
    <property type="match status" value="1"/>
</dbReference>
<sequence>MFSKMINLFYLVLVVCSYQKKLVEPELLPINAAATARSYQTQDLSEGRLKVMTWNIAKGVGNANGAPDDEPSDYNLDNTIYIIRHSGADIVGLGEVAFEWDALTQFHNQPACSGMG</sequence>
<accession>A0ABS9SJ98</accession>
<keyword evidence="2" id="KW-1185">Reference proteome</keyword>
<protein>
    <recommendedName>
        <fullName evidence="3">Endonuclease/exonuclease/phosphatase domain-containing protein</fullName>
    </recommendedName>
</protein>
<evidence type="ECO:0008006" key="3">
    <source>
        <dbReference type="Google" id="ProtNLM"/>
    </source>
</evidence>
<name>A0ABS9SJ98_9BACT</name>
<organism evidence="1 2">
    <name type="scientific">Niabella ginsengisoli</name>
    <dbReference type="NCBI Taxonomy" id="522298"/>
    <lineage>
        <taxon>Bacteria</taxon>
        <taxon>Pseudomonadati</taxon>
        <taxon>Bacteroidota</taxon>
        <taxon>Chitinophagia</taxon>
        <taxon>Chitinophagales</taxon>
        <taxon>Chitinophagaceae</taxon>
        <taxon>Niabella</taxon>
    </lineage>
</organism>
<evidence type="ECO:0000313" key="1">
    <source>
        <dbReference type="EMBL" id="MCH5598386.1"/>
    </source>
</evidence>
<reference evidence="1 2" key="1">
    <citation type="submission" date="2022-02" db="EMBL/GenBank/DDBJ databases">
        <authorList>
            <person name="Min J."/>
        </authorList>
    </citation>
    <scope>NUCLEOTIDE SEQUENCE [LARGE SCALE GENOMIC DNA]</scope>
    <source>
        <strain evidence="1 2">GR10-1</strain>
    </source>
</reference>
<dbReference type="Proteomes" id="UP001202248">
    <property type="component" value="Unassembled WGS sequence"/>
</dbReference>
<proteinExistence type="predicted"/>
<dbReference type="InterPro" id="IPR036691">
    <property type="entry name" value="Endo/exonu/phosph_ase_sf"/>
</dbReference>
<dbReference type="RefSeq" id="WP_240828816.1">
    <property type="nucleotide sequence ID" value="NZ_JAKWBL010000001.1"/>
</dbReference>
<dbReference type="Gene3D" id="3.60.10.10">
    <property type="entry name" value="Endonuclease/exonuclease/phosphatase"/>
    <property type="match status" value="1"/>
</dbReference>
<comment type="caution">
    <text evidence="1">The sequence shown here is derived from an EMBL/GenBank/DDBJ whole genome shotgun (WGS) entry which is preliminary data.</text>
</comment>
<evidence type="ECO:0000313" key="2">
    <source>
        <dbReference type="Proteomes" id="UP001202248"/>
    </source>
</evidence>
<dbReference type="EMBL" id="JAKWBL010000001">
    <property type="protein sequence ID" value="MCH5598386.1"/>
    <property type="molecule type" value="Genomic_DNA"/>
</dbReference>
<gene>
    <name evidence="1" type="ORF">MKP09_10920</name>
</gene>